<keyword evidence="7" id="KW-0067">ATP-binding</keyword>
<protein>
    <recommendedName>
        <fullName evidence="5">DNA 3'-5' helicase</fullName>
        <ecNumber evidence="5">5.6.2.4</ecNumber>
    </recommendedName>
</protein>
<dbReference type="Pfam" id="PF01844">
    <property type="entry name" value="HNH"/>
    <property type="match status" value="1"/>
</dbReference>
<keyword evidence="7" id="KW-0347">Helicase</keyword>
<comment type="similarity">
    <text evidence="1">Belongs to the helicase family. RecQ subfamily.</text>
</comment>
<dbReference type="EMBL" id="JAAEDI010000003">
    <property type="protein sequence ID" value="MBR0648650.1"/>
    <property type="molecule type" value="Genomic_DNA"/>
</dbReference>
<name>A0ABS5ECG4_9PROT</name>
<comment type="catalytic activity">
    <reaction evidence="4">
        <text>Couples ATP hydrolysis with the unwinding of duplex DNA by translocating in the 3'-5' direction.</text>
        <dbReference type="EC" id="5.6.2.4"/>
    </reaction>
</comment>
<evidence type="ECO:0000256" key="3">
    <source>
        <dbReference type="ARBA" id="ARBA00023235"/>
    </source>
</evidence>
<accession>A0ABS5ECG4</accession>
<keyword evidence="2" id="KW-0238">DNA-binding</keyword>
<dbReference type="InterPro" id="IPR003615">
    <property type="entry name" value="HNH_nuc"/>
</dbReference>
<sequence>MTGDWEIARQTVLRRDGHRCVQCGGDLKADGAHVHHLLPRASGGTDEPANVISLCPMCHAAVHPHLGVGLARRLLQRAAVRLAHWLDTEGRLARETGHLGPALRLFGLDTFRPAQIDVVEAALRGRSLLLVSPTGSGKSLAFQVPAVLTPGLCLVVSPPRH</sequence>
<keyword evidence="7" id="KW-0547">Nucleotide-binding</keyword>
<dbReference type="RefSeq" id="WP_211865997.1">
    <property type="nucleotide sequence ID" value="NZ_JAAEDI010000003.1"/>
</dbReference>
<keyword evidence="8" id="KW-1185">Reference proteome</keyword>
<dbReference type="CDD" id="cd00085">
    <property type="entry name" value="HNHc"/>
    <property type="match status" value="1"/>
</dbReference>
<dbReference type="GO" id="GO:0004386">
    <property type="term" value="F:helicase activity"/>
    <property type="evidence" value="ECO:0007669"/>
    <property type="project" value="UniProtKB-KW"/>
</dbReference>
<organism evidence="7 8">
    <name type="scientific">Neoroseomonas terrae</name>
    <dbReference type="NCBI Taxonomy" id="424799"/>
    <lineage>
        <taxon>Bacteria</taxon>
        <taxon>Pseudomonadati</taxon>
        <taxon>Pseudomonadota</taxon>
        <taxon>Alphaproteobacteria</taxon>
        <taxon>Acetobacterales</taxon>
        <taxon>Acetobacteraceae</taxon>
        <taxon>Neoroseomonas</taxon>
    </lineage>
</organism>
<gene>
    <name evidence="7" type="ORF">GXW78_03170</name>
</gene>
<evidence type="ECO:0000259" key="6">
    <source>
        <dbReference type="SMART" id="SM00507"/>
    </source>
</evidence>
<proteinExistence type="inferred from homology"/>
<evidence type="ECO:0000256" key="2">
    <source>
        <dbReference type="ARBA" id="ARBA00023125"/>
    </source>
</evidence>
<dbReference type="Gene3D" id="3.40.50.300">
    <property type="entry name" value="P-loop containing nucleotide triphosphate hydrolases"/>
    <property type="match status" value="1"/>
</dbReference>
<evidence type="ECO:0000313" key="8">
    <source>
        <dbReference type="Proteomes" id="UP000698752"/>
    </source>
</evidence>
<dbReference type="Proteomes" id="UP000698752">
    <property type="component" value="Unassembled WGS sequence"/>
</dbReference>
<reference evidence="8" key="1">
    <citation type="journal article" date="2021" name="Syst. Appl. Microbiol.">
        <title>Roseomonas hellenica sp. nov., isolated from roots of wild-growing Alkanna tinctoria.</title>
        <authorList>
            <person name="Rat A."/>
            <person name="Naranjo H.D."/>
            <person name="Lebbe L."/>
            <person name="Cnockaert M."/>
            <person name="Krigas N."/>
            <person name="Grigoriadou K."/>
            <person name="Maloupa E."/>
            <person name="Willems A."/>
        </authorList>
    </citation>
    <scope>NUCLEOTIDE SEQUENCE [LARGE SCALE GENOMIC DNA]</scope>
    <source>
        <strain evidence="8">LMG 31159</strain>
    </source>
</reference>
<keyword evidence="3" id="KW-0413">Isomerase</keyword>
<dbReference type="InterPro" id="IPR002711">
    <property type="entry name" value="HNH"/>
</dbReference>
<dbReference type="Gene3D" id="1.10.30.50">
    <property type="match status" value="1"/>
</dbReference>
<dbReference type="InterPro" id="IPR011545">
    <property type="entry name" value="DEAD/DEAH_box_helicase_dom"/>
</dbReference>
<feature type="domain" description="HNH nuclease" evidence="6">
    <location>
        <begin position="7"/>
        <end position="60"/>
    </location>
</feature>
<dbReference type="SMART" id="SM00507">
    <property type="entry name" value="HNHc"/>
    <property type="match status" value="1"/>
</dbReference>
<dbReference type="SUPFAM" id="SSF52540">
    <property type="entry name" value="P-loop containing nucleoside triphosphate hydrolases"/>
    <property type="match status" value="1"/>
</dbReference>
<evidence type="ECO:0000256" key="1">
    <source>
        <dbReference type="ARBA" id="ARBA00005446"/>
    </source>
</evidence>
<comment type="caution">
    <text evidence="7">The sequence shown here is derived from an EMBL/GenBank/DDBJ whole genome shotgun (WGS) entry which is preliminary data.</text>
</comment>
<evidence type="ECO:0000256" key="4">
    <source>
        <dbReference type="ARBA" id="ARBA00034617"/>
    </source>
</evidence>
<evidence type="ECO:0000256" key="5">
    <source>
        <dbReference type="ARBA" id="ARBA00034808"/>
    </source>
</evidence>
<dbReference type="InterPro" id="IPR027417">
    <property type="entry name" value="P-loop_NTPase"/>
</dbReference>
<dbReference type="PANTHER" id="PTHR13710:SF105">
    <property type="entry name" value="ATP-DEPENDENT DNA HELICASE Q1"/>
    <property type="match status" value="1"/>
</dbReference>
<dbReference type="EC" id="5.6.2.4" evidence="5"/>
<keyword evidence="7" id="KW-0378">Hydrolase</keyword>
<dbReference type="Pfam" id="PF00270">
    <property type="entry name" value="DEAD"/>
    <property type="match status" value="1"/>
</dbReference>
<evidence type="ECO:0000313" key="7">
    <source>
        <dbReference type="EMBL" id="MBR0648650.1"/>
    </source>
</evidence>
<dbReference type="PANTHER" id="PTHR13710">
    <property type="entry name" value="DNA HELICASE RECQ FAMILY MEMBER"/>
    <property type="match status" value="1"/>
</dbReference>